<protein>
    <submittedName>
        <fullName evidence="3">Uncharacterized protein</fullName>
    </submittedName>
</protein>
<feature type="compositionally biased region" description="Pro residues" evidence="1">
    <location>
        <begin position="86"/>
        <end position="95"/>
    </location>
</feature>
<evidence type="ECO:0000256" key="1">
    <source>
        <dbReference type="SAM" id="MobiDB-lite"/>
    </source>
</evidence>
<dbReference type="EMBL" id="EF083564">
    <property type="protein sequence ID" value="ABK22908.1"/>
    <property type="molecule type" value="mRNA"/>
</dbReference>
<dbReference type="AlphaFoldDB" id="A9NQJ7"/>
<proteinExistence type="evidence at transcript level"/>
<keyword evidence="2" id="KW-0732">Signal</keyword>
<feature type="compositionally biased region" description="Low complexity" evidence="1">
    <location>
        <begin position="66"/>
        <end position="85"/>
    </location>
</feature>
<dbReference type="EMBL" id="EF678369">
    <property type="protein sequence ID" value="ABR18128.1"/>
    <property type="molecule type" value="mRNA"/>
</dbReference>
<evidence type="ECO:0000313" key="3">
    <source>
        <dbReference type="EMBL" id="ABK22908.1"/>
    </source>
</evidence>
<reference evidence="4" key="1">
    <citation type="submission" date="2007-06" db="EMBL/GenBank/DDBJ databases">
        <title>Full length cDNA sequences from Sitka Spruce (Picea sitchensis).</title>
        <authorList>
            <person name="Ralph S.G."/>
            <person name="Chun H.E."/>
            <person name="Liao N."/>
            <person name="Ali J."/>
            <person name="Reid K."/>
            <person name="Kolosova N."/>
            <person name="Cooper N."/>
            <person name="Cullis C."/>
            <person name="Jancsik S."/>
            <person name="Moore R."/>
            <person name="Mayo M."/>
            <person name="Wagner S."/>
            <person name="Holt R.A."/>
            <person name="Jones S.J.M."/>
            <person name="Marra M.A."/>
            <person name="Ritland C.E."/>
            <person name="Ritland K."/>
            <person name="Bohlmann J."/>
        </authorList>
    </citation>
    <scope>NUCLEOTIDE SEQUENCE</scope>
    <source>
        <tissue evidence="4">Bark</tissue>
    </source>
</reference>
<feature type="signal peptide" evidence="2">
    <location>
        <begin position="1"/>
        <end position="23"/>
    </location>
</feature>
<evidence type="ECO:0000313" key="4">
    <source>
        <dbReference type="EMBL" id="ABR18128.1"/>
    </source>
</evidence>
<name>A9NQJ7_PICSI</name>
<reference evidence="3" key="2">
    <citation type="journal article" date="2008" name="BMC Genomics">
        <title>A conifer genomics resource of 200,000 spruce (Picea spp.) ESTs and 6,464 high-quality, sequence-finished full-length cDNAs for Sitka spruce (Picea sitchensis).</title>
        <authorList>
            <person name="Ralph S.G."/>
            <person name="Chun H.J."/>
            <person name="Kolosova N."/>
            <person name="Cooper D."/>
            <person name="Oddy C."/>
            <person name="Ritland C.E."/>
            <person name="Kirkpatrick R."/>
            <person name="Moore R."/>
            <person name="Barber S."/>
            <person name="Holt R.A."/>
            <person name="Jones S.J."/>
            <person name="Marra M.A."/>
            <person name="Douglas C.J."/>
            <person name="Ritland K."/>
            <person name="Bohlmann J."/>
        </authorList>
    </citation>
    <scope>NUCLEOTIDE SEQUENCE</scope>
    <source>
        <tissue evidence="3">Green portion of the leader tissue</tissue>
    </source>
</reference>
<sequence length="95" mass="10537">MMGRCIVMALLLCFSLFALFSLGFPVTTEARTLAAYSSSAVNDDHYFPPPTEEGSREKTIRRTPRRSPLVPRSPVGGTNKPYIRPMYPPPPPIKA</sequence>
<feature type="chain" id="PRO_5010821341" evidence="2">
    <location>
        <begin position="24"/>
        <end position="95"/>
    </location>
</feature>
<feature type="region of interest" description="Disordered" evidence="1">
    <location>
        <begin position="41"/>
        <end position="95"/>
    </location>
</feature>
<accession>A9NQJ7</accession>
<evidence type="ECO:0000256" key="2">
    <source>
        <dbReference type="SAM" id="SignalP"/>
    </source>
</evidence>
<organism evidence="3">
    <name type="scientific">Picea sitchensis</name>
    <name type="common">Sitka spruce</name>
    <name type="synonym">Pinus sitchensis</name>
    <dbReference type="NCBI Taxonomy" id="3332"/>
    <lineage>
        <taxon>Eukaryota</taxon>
        <taxon>Viridiplantae</taxon>
        <taxon>Streptophyta</taxon>
        <taxon>Embryophyta</taxon>
        <taxon>Tracheophyta</taxon>
        <taxon>Spermatophyta</taxon>
        <taxon>Pinopsida</taxon>
        <taxon>Pinidae</taxon>
        <taxon>Conifers I</taxon>
        <taxon>Pinales</taxon>
        <taxon>Pinaceae</taxon>
        <taxon>Picea</taxon>
    </lineage>
</organism>